<gene>
    <name evidence="2" type="ORF">GFC01_16540</name>
</gene>
<dbReference type="InterPro" id="IPR035965">
    <property type="entry name" value="PAS-like_dom_sf"/>
</dbReference>
<dbReference type="CDD" id="cd00130">
    <property type="entry name" value="PAS"/>
    <property type="match status" value="1"/>
</dbReference>
<dbReference type="EMBL" id="WHYR01000070">
    <property type="protein sequence ID" value="MQL53833.1"/>
    <property type="molecule type" value="Genomic_DNA"/>
</dbReference>
<sequence>MVNARGCITALNRAAELILGGAATALTGRPIQEVAPGSGLPEVLETGQLQTSRRVVINGKHLVSNLSPVTHDGRVVGAVAVRPVPWL</sequence>
<proteinExistence type="predicted"/>
<dbReference type="RefSeq" id="WP_152948289.1">
    <property type="nucleotide sequence ID" value="NZ_WHYR01000070.1"/>
</dbReference>
<organism evidence="2 3">
    <name type="scientific">Desulfofundulus thermobenzoicus</name>
    <dbReference type="NCBI Taxonomy" id="29376"/>
    <lineage>
        <taxon>Bacteria</taxon>
        <taxon>Bacillati</taxon>
        <taxon>Bacillota</taxon>
        <taxon>Clostridia</taxon>
        <taxon>Eubacteriales</taxon>
        <taxon>Peptococcaceae</taxon>
        <taxon>Desulfofundulus</taxon>
    </lineage>
</organism>
<feature type="domain" description="PAS fold-4" evidence="1">
    <location>
        <begin position="2"/>
        <end position="79"/>
    </location>
</feature>
<dbReference type="Pfam" id="PF08448">
    <property type="entry name" value="PAS_4"/>
    <property type="match status" value="1"/>
</dbReference>
<dbReference type="OrthoDB" id="9764280at2"/>
<evidence type="ECO:0000259" key="1">
    <source>
        <dbReference type="Pfam" id="PF08448"/>
    </source>
</evidence>
<accession>A0A6N7IW62</accession>
<reference evidence="2 3" key="1">
    <citation type="submission" date="2019-10" db="EMBL/GenBank/DDBJ databases">
        <title>Comparative genomics of sulfur disproportionating microorganisms.</title>
        <authorList>
            <person name="Ward L.M."/>
            <person name="Bertran E."/>
            <person name="Johnston D."/>
        </authorList>
    </citation>
    <scope>NUCLEOTIDE SEQUENCE [LARGE SCALE GENOMIC DNA]</scope>
    <source>
        <strain evidence="2 3">DSM 14055</strain>
    </source>
</reference>
<dbReference type="InterPro" id="IPR013656">
    <property type="entry name" value="PAS_4"/>
</dbReference>
<comment type="caution">
    <text evidence="2">The sequence shown here is derived from an EMBL/GenBank/DDBJ whole genome shotgun (WGS) entry which is preliminary data.</text>
</comment>
<dbReference type="Proteomes" id="UP000441717">
    <property type="component" value="Unassembled WGS sequence"/>
</dbReference>
<protein>
    <submittedName>
        <fullName evidence="2">PAS domain-containing protein</fullName>
    </submittedName>
</protein>
<name>A0A6N7IW62_9FIRM</name>
<evidence type="ECO:0000313" key="3">
    <source>
        <dbReference type="Proteomes" id="UP000441717"/>
    </source>
</evidence>
<dbReference type="Gene3D" id="3.30.450.20">
    <property type="entry name" value="PAS domain"/>
    <property type="match status" value="1"/>
</dbReference>
<keyword evidence="3" id="KW-1185">Reference proteome</keyword>
<dbReference type="AlphaFoldDB" id="A0A6N7IW62"/>
<dbReference type="InterPro" id="IPR000014">
    <property type="entry name" value="PAS"/>
</dbReference>
<dbReference type="SUPFAM" id="SSF55785">
    <property type="entry name" value="PYP-like sensor domain (PAS domain)"/>
    <property type="match status" value="1"/>
</dbReference>
<evidence type="ECO:0000313" key="2">
    <source>
        <dbReference type="EMBL" id="MQL53833.1"/>
    </source>
</evidence>